<evidence type="ECO:0000256" key="2">
    <source>
        <dbReference type="ARBA" id="ARBA00009533"/>
    </source>
</evidence>
<comment type="similarity">
    <text evidence="2 8">Belongs to the group II decarboxylase family.</text>
</comment>
<dbReference type="EMBL" id="FOKG01000010">
    <property type="protein sequence ID" value="SFB41028.1"/>
    <property type="molecule type" value="Genomic_DNA"/>
</dbReference>
<evidence type="ECO:0000256" key="4">
    <source>
        <dbReference type="ARBA" id="ARBA00022898"/>
    </source>
</evidence>
<organism evidence="9 10">
    <name type="scientific">Amycolatopsis marina</name>
    <dbReference type="NCBI Taxonomy" id="490629"/>
    <lineage>
        <taxon>Bacteria</taxon>
        <taxon>Bacillati</taxon>
        <taxon>Actinomycetota</taxon>
        <taxon>Actinomycetes</taxon>
        <taxon>Pseudonocardiales</taxon>
        <taxon>Pseudonocardiaceae</taxon>
        <taxon>Amycolatopsis</taxon>
    </lineage>
</organism>
<dbReference type="InterPro" id="IPR015422">
    <property type="entry name" value="PyrdxlP-dep_Trfase_small"/>
</dbReference>
<dbReference type="Gene3D" id="1.20.1340.10">
    <property type="entry name" value="dopa decarboxylase, N-terminal domain"/>
    <property type="match status" value="1"/>
</dbReference>
<feature type="modified residue" description="N6-(pyridoxal phosphate)lysine" evidence="7">
    <location>
        <position position="295"/>
    </location>
</feature>
<evidence type="ECO:0000313" key="10">
    <source>
        <dbReference type="Proteomes" id="UP000243799"/>
    </source>
</evidence>
<name>A0A1I1AX69_9PSEU</name>
<dbReference type="Gene3D" id="3.40.640.10">
    <property type="entry name" value="Type I PLP-dependent aspartate aminotransferase-like (Major domain)"/>
    <property type="match status" value="1"/>
</dbReference>
<reference evidence="10" key="1">
    <citation type="submission" date="2016-10" db="EMBL/GenBank/DDBJ databases">
        <authorList>
            <person name="Varghese N."/>
            <person name="Submissions S."/>
        </authorList>
    </citation>
    <scope>NUCLEOTIDE SEQUENCE [LARGE SCALE GENOMIC DNA]</scope>
    <source>
        <strain evidence="10">CGMCC 4.3568</strain>
    </source>
</reference>
<keyword evidence="10" id="KW-1185">Reference proteome</keyword>
<dbReference type="Gene3D" id="3.90.1150.10">
    <property type="entry name" value="Aspartate Aminotransferase, domain 1"/>
    <property type="match status" value="1"/>
</dbReference>
<evidence type="ECO:0000256" key="8">
    <source>
        <dbReference type="RuleBase" id="RU000382"/>
    </source>
</evidence>
<proteinExistence type="inferred from homology"/>
<dbReference type="GO" id="GO:0004058">
    <property type="term" value="F:aromatic-L-amino-acid decarboxylase activity"/>
    <property type="evidence" value="ECO:0007669"/>
    <property type="project" value="UniProtKB-ARBA"/>
</dbReference>
<dbReference type="InterPro" id="IPR002129">
    <property type="entry name" value="PyrdxlP-dep_de-COase"/>
</dbReference>
<dbReference type="GO" id="GO:0017000">
    <property type="term" value="P:antibiotic biosynthetic process"/>
    <property type="evidence" value="ECO:0007669"/>
    <property type="project" value="UniProtKB-KW"/>
</dbReference>
<gene>
    <name evidence="9" type="ORF">SAMN05216266_110130</name>
</gene>
<dbReference type="STRING" id="490629.SAMN05216266_110130"/>
<evidence type="ECO:0000256" key="1">
    <source>
        <dbReference type="ARBA" id="ARBA00001933"/>
    </source>
</evidence>
<evidence type="ECO:0000256" key="3">
    <source>
        <dbReference type="ARBA" id="ARBA00022793"/>
    </source>
</evidence>
<dbReference type="Proteomes" id="UP000243799">
    <property type="component" value="Unassembled WGS sequence"/>
</dbReference>
<dbReference type="InterPro" id="IPR015421">
    <property type="entry name" value="PyrdxlP-dep_Trfase_major"/>
</dbReference>
<dbReference type="RefSeq" id="WP_091674404.1">
    <property type="nucleotide sequence ID" value="NZ_FOKG01000010.1"/>
</dbReference>
<evidence type="ECO:0000256" key="7">
    <source>
        <dbReference type="PIRSR" id="PIRSR602129-50"/>
    </source>
</evidence>
<comment type="cofactor">
    <cofactor evidence="1 7 8">
        <name>pyridoxal 5'-phosphate</name>
        <dbReference type="ChEBI" id="CHEBI:597326"/>
    </cofactor>
</comment>
<evidence type="ECO:0000313" key="9">
    <source>
        <dbReference type="EMBL" id="SFB41028.1"/>
    </source>
</evidence>
<keyword evidence="3" id="KW-0210">Decarboxylase</keyword>
<dbReference type="GO" id="GO:0006520">
    <property type="term" value="P:amino acid metabolic process"/>
    <property type="evidence" value="ECO:0007669"/>
    <property type="project" value="InterPro"/>
</dbReference>
<dbReference type="PRINTS" id="PR00800">
    <property type="entry name" value="YHDCRBOXLASE"/>
</dbReference>
<keyword evidence="5" id="KW-0045">Antibiotic biosynthesis</keyword>
<dbReference type="PANTHER" id="PTHR11999:SF70">
    <property type="entry name" value="MIP05841P"/>
    <property type="match status" value="1"/>
</dbReference>
<accession>A0A1I1AX69</accession>
<dbReference type="GO" id="GO:0030170">
    <property type="term" value="F:pyridoxal phosphate binding"/>
    <property type="evidence" value="ECO:0007669"/>
    <property type="project" value="InterPro"/>
</dbReference>
<dbReference type="SUPFAM" id="SSF53383">
    <property type="entry name" value="PLP-dependent transferases"/>
    <property type="match status" value="1"/>
</dbReference>
<dbReference type="PANTHER" id="PTHR11999">
    <property type="entry name" value="GROUP II PYRIDOXAL-5-PHOSPHATE DECARBOXYLASE"/>
    <property type="match status" value="1"/>
</dbReference>
<dbReference type="Pfam" id="PF00282">
    <property type="entry name" value="Pyridoxal_deC"/>
    <property type="match status" value="1"/>
</dbReference>
<keyword evidence="6 8" id="KW-0456">Lyase</keyword>
<dbReference type="GO" id="GO:0019752">
    <property type="term" value="P:carboxylic acid metabolic process"/>
    <property type="evidence" value="ECO:0007669"/>
    <property type="project" value="InterPro"/>
</dbReference>
<dbReference type="InterPro" id="IPR015424">
    <property type="entry name" value="PyrdxlP-dep_Trfase"/>
</dbReference>
<evidence type="ECO:0000256" key="6">
    <source>
        <dbReference type="ARBA" id="ARBA00023239"/>
    </source>
</evidence>
<dbReference type="InterPro" id="IPR010977">
    <property type="entry name" value="Aromatic_deC"/>
</dbReference>
<dbReference type="AlphaFoldDB" id="A0A1I1AX69"/>
<keyword evidence="4 7" id="KW-0663">Pyridoxal phosphate</keyword>
<evidence type="ECO:0000256" key="5">
    <source>
        <dbReference type="ARBA" id="ARBA00023194"/>
    </source>
</evidence>
<sequence length="502" mass="54446">MTQSREHELNLSAEQMRALGYQVVDLIVGNMHGLREQPVHRSATPEQLSHIHSEPVPDRPTEPGELVEFLAREVLPWSLRLGHPGCFAFIPSANNFLGVLGDFLASGFNISPGAWLVGAGPAAIEQVTARWLAELLGMPAGTGGLFTPGGTMANLTAIAAARSDRLGADTSRAVLYCSDQTHPAVLRACHVLGFAAEQLRFLPSRGHRLDHHLLRREIEDDRRSGRNPFLVLANAGTTGTGSIDPLPELADLCREHDLWLHVDGAHGATAAMTTRGRTALAGLAAADSVVVDPHKWLFQPYEIGCLLVRDQEALHRAFALEQFRAQAGYLDITRIAGNEVNLSDHGVQFTSAARALKLWLSFKGFGVDAFRAAVDHGLDLSERAAALIDVSDELDLVAGPSLGIVCLRYRLPDHDAFSSDDLDAIHREIADTVNEGGRFLIATTTVDGQQVIRLCTINPRTTKLDIDQLVSAIRHAGRTVNLSSRWCAPRVRARRRPSGPAA</sequence>
<dbReference type="OrthoDB" id="3335676at2"/>
<protein>
    <submittedName>
        <fullName evidence="9">Glutamate or tyrosine decarboxylase</fullName>
    </submittedName>
</protein>